<gene>
    <name evidence="4" type="ORF">C2G38_649916</name>
</gene>
<dbReference type="Proteomes" id="UP000266673">
    <property type="component" value="Unassembled WGS sequence"/>
</dbReference>
<evidence type="ECO:0000256" key="1">
    <source>
        <dbReference type="ARBA" id="ARBA00022741"/>
    </source>
</evidence>
<dbReference type="GO" id="GO:0004672">
    <property type="term" value="F:protein kinase activity"/>
    <property type="evidence" value="ECO:0007669"/>
    <property type="project" value="InterPro"/>
</dbReference>
<reference evidence="4 5" key="1">
    <citation type="submission" date="2018-06" db="EMBL/GenBank/DDBJ databases">
        <title>Comparative genomics reveals the genomic features of Rhizophagus irregularis, R. cerebriforme, R. diaphanum and Gigaspora rosea, and their symbiotic lifestyle signature.</title>
        <authorList>
            <person name="Morin E."/>
            <person name="San Clemente H."/>
            <person name="Chen E.C.H."/>
            <person name="De La Providencia I."/>
            <person name="Hainaut M."/>
            <person name="Kuo A."/>
            <person name="Kohler A."/>
            <person name="Murat C."/>
            <person name="Tang N."/>
            <person name="Roy S."/>
            <person name="Loubradou J."/>
            <person name="Henrissat B."/>
            <person name="Grigoriev I.V."/>
            <person name="Corradi N."/>
            <person name="Roux C."/>
            <person name="Martin F.M."/>
        </authorList>
    </citation>
    <scope>NUCLEOTIDE SEQUENCE [LARGE SCALE GENOMIC DNA]</scope>
    <source>
        <strain evidence="4 5">DAOM 194757</strain>
    </source>
</reference>
<keyword evidence="5" id="KW-1185">Reference proteome</keyword>
<keyword evidence="1" id="KW-0547">Nucleotide-binding</keyword>
<dbReference type="EMBL" id="QKWP01000210">
    <property type="protein sequence ID" value="RIB24590.1"/>
    <property type="molecule type" value="Genomic_DNA"/>
</dbReference>
<dbReference type="InterPro" id="IPR001245">
    <property type="entry name" value="Ser-Thr/Tyr_kinase_cat_dom"/>
</dbReference>
<dbReference type="InterPro" id="IPR000719">
    <property type="entry name" value="Prot_kinase_dom"/>
</dbReference>
<evidence type="ECO:0000259" key="3">
    <source>
        <dbReference type="PROSITE" id="PS50011"/>
    </source>
</evidence>
<dbReference type="InterPro" id="IPR011009">
    <property type="entry name" value="Kinase-like_dom_sf"/>
</dbReference>
<dbReference type="OrthoDB" id="2414060at2759"/>
<evidence type="ECO:0000313" key="5">
    <source>
        <dbReference type="Proteomes" id="UP000266673"/>
    </source>
</evidence>
<keyword evidence="2" id="KW-0067">ATP-binding</keyword>
<dbReference type="SUPFAM" id="SSF56112">
    <property type="entry name" value="Protein kinase-like (PK-like)"/>
    <property type="match status" value="1"/>
</dbReference>
<dbReference type="PROSITE" id="PS50011">
    <property type="entry name" value="PROTEIN_KINASE_DOM"/>
    <property type="match status" value="1"/>
</dbReference>
<dbReference type="GO" id="GO:0005524">
    <property type="term" value="F:ATP binding"/>
    <property type="evidence" value="ECO:0007669"/>
    <property type="project" value="UniProtKB-KW"/>
</dbReference>
<dbReference type="AlphaFoldDB" id="A0A397VQ03"/>
<organism evidence="4 5">
    <name type="scientific">Gigaspora rosea</name>
    <dbReference type="NCBI Taxonomy" id="44941"/>
    <lineage>
        <taxon>Eukaryota</taxon>
        <taxon>Fungi</taxon>
        <taxon>Fungi incertae sedis</taxon>
        <taxon>Mucoromycota</taxon>
        <taxon>Glomeromycotina</taxon>
        <taxon>Glomeromycetes</taxon>
        <taxon>Diversisporales</taxon>
        <taxon>Gigasporaceae</taxon>
        <taxon>Gigaspora</taxon>
    </lineage>
</organism>
<protein>
    <submittedName>
        <fullName evidence="4">Kinase-like domain-containing protein</fullName>
    </submittedName>
</protein>
<dbReference type="PANTHER" id="PTHR44329:SF298">
    <property type="entry name" value="MIXED LINEAGE KINASE DOMAIN-LIKE PROTEIN"/>
    <property type="match status" value="1"/>
</dbReference>
<name>A0A397VQ03_9GLOM</name>
<accession>A0A397VQ03</accession>
<dbReference type="PANTHER" id="PTHR44329">
    <property type="entry name" value="SERINE/THREONINE-PROTEIN KINASE TNNI3K-RELATED"/>
    <property type="match status" value="1"/>
</dbReference>
<keyword evidence="4" id="KW-0418">Kinase</keyword>
<evidence type="ECO:0000313" key="4">
    <source>
        <dbReference type="EMBL" id="RIB24590.1"/>
    </source>
</evidence>
<dbReference type="Gene3D" id="1.10.510.10">
    <property type="entry name" value="Transferase(Phosphotransferase) domain 1"/>
    <property type="match status" value="1"/>
</dbReference>
<dbReference type="STRING" id="44941.A0A397VQ03"/>
<dbReference type="GO" id="GO:0097527">
    <property type="term" value="P:necroptotic signaling pathway"/>
    <property type="evidence" value="ECO:0007669"/>
    <property type="project" value="TreeGrafter"/>
</dbReference>
<keyword evidence="4" id="KW-0808">Transferase</keyword>
<comment type="caution">
    <text evidence="4">The sequence shown here is derived from an EMBL/GenBank/DDBJ whole genome shotgun (WGS) entry which is preliminary data.</text>
</comment>
<proteinExistence type="predicted"/>
<feature type="domain" description="Protein kinase" evidence="3">
    <location>
        <begin position="54"/>
        <end position="326"/>
    </location>
</feature>
<dbReference type="PRINTS" id="PR00109">
    <property type="entry name" value="TYRKINASE"/>
</dbReference>
<dbReference type="InterPro" id="IPR051681">
    <property type="entry name" value="Ser/Thr_Kinases-Pseudokinases"/>
</dbReference>
<sequence length="380" mass="44084">MSSNPYDKSKFDKCIHCKNPKTADSWCNFCSSSYFKEQFSKWTSVLEWVSFDDIFDIEFHAEGGYATVYKAKWKSGPIEDYDIKAKKLCRLCEPKGTDIILKSIKDSKNVNDEFFEEIKLQMRSFVDFGYIIKCYGITKCPAGDNYMMIMEYKEDGSLRNYLDKKFNCLKWDQKLDLIYTMSKGLFEMHEENLVHKDFHSGNIIVSKNQSYITDFGLCKNVNSKAKDGVYGVLPFIAPEVLDGKPYTKAADIYSFGIIMNQVASGHPPYYDIPHDSELAMKIIYRHLRPVIYTNTTPQIIIDLIKRCWSENPENRPKALELRGLLFSYKQTCNQEDSEICKQINTIEKNKNFNIPLTEASLNYETNKQAIYTSRRISFGN</sequence>
<dbReference type="Pfam" id="PF07714">
    <property type="entry name" value="PK_Tyr_Ser-Thr"/>
    <property type="match status" value="1"/>
</dbReference>
<evidence type="ECO:0000256" key="2">
    <source>
        <dbReference type="ARBA" id="ARBA00022840"/>
    </source>
</evidence>